<comment type="caution">
    <text evidence="1">The sequence shown here is derived from an EMBL/GenBank/DDBJ whole genome shotgun (WGS) entry which is preliminary data.</text>
</comment>
<evidence type="ECO:0000313" key="2">
    <source>
        <dbReference type="Proteomes" id="UP000711614"/>
    </source>
</evidence>
<name>A0ABS4YSQ3_9MICC</name>
<dbReference type="Proteomes" id="UP000711614">
    <property type="component" value="Unassembled WGS sequence"/>
</dbReference>
<organism evidence="1 2">
    <name type="scientific">Arthrobacter stackebrandtii</name>
    <dbReference type="NCBI Taxonomy" id="272161"/>
    <lineage>
        <taxon>Bacteria</taxon>
        <taxon>Bacillati</taxon>
        <taxon>Actinomycetota</taxon>
        <taxon>Actinomycetes</taxon>
        <taxon>Micrococcales</taxon>
        <taxon>Micrococcaceae</taxon>
        <taxon>Arthrobacter</taxon>
    </lineage>
</organism>
<dbReference type="EMBL" id="JAGIOI010000001">
    <property type="protein sequence ID" value="MBP2411764.1"/>
    <property type="molecule type" value="Genomic_DNA"/>
</dbReference>
<dbReference type="RefSeq" id="WP_209677097.1">
    <property type="nucleotide sequence ID" value="NZ_JAGIOI010000001.1"/>
</dbReference>
<sequence>MTLIPVASPRFWWRTTPTCVQLWVDSDPDIDDGQGPRWQDRDHQRWARIAAVVAQVGEAIAAGEWMVDPEMDGYGLVQVQDDLSDLTKTERHIIKKWFSASQAVRFDPWFVPLTDGRHRLWATLPYFGSSLVPICGDALDYATPGNAEALGSGRAYLFSESLGQLDSVTWFDLSDPANQRFRAGLVEAAEGGFPSQI</sequence>
<reference evidence="1 2" key="1">
    <citation type="submission" date="2021-03" db="EMBL/GenBank/DDBJ databases">
        <title>Sequencing the genomes of 1000 actinobacteria strains.</title>
        <authorList>
            <person name="Klenk H.-P."/>
        </authorList>
    </citation>
    <scope>NUCLEOTIDE SEQUENCE [LARGE SCALE GENOMIC DNA]</scope>
    <source>
        <strain evidence="1 2">DSM 16005</strain>
    </source>
</reference>
<protein>
    <submittedName>
        <fullName evidence="1">Uncharacterized protein</fullName>
    </submittedName>
</protein>
<accession>A0ABS4YSQ3</accession>
<evidence type="ECO:0000313" key="1">
    <source>
        <dbReference type="EMBL" id="MBP2411764.1"/>
    </source>
</evidence>
<keyword evidence="2" id="KW-1185">Reference proteome</keyword>
<proteinExistence type="predicted"/>
<gene>
    <name evidence="1" type="ORF">JOF48_000563</name>
</gene>